<gene>
    <name evidence="1" type="ORF">Selli1_15260</name>
</gene>
<dbReference type="AlphaFoldDB" id="A0A9W6C7W9"/>
<organism evidence="1 2">
    <name type="scientific">Sellimonas catena</name>
    <dbReference type="NCBI Taxonomy" id="2994035"/>
    <lineage>
        <taxon>Bacteria</taxon>
        <taxon>Bacillati</taxon>
        <taxon>Bacillota</taxon>
        <taxon>Clostridia</taxon>
        <taxon>Lachnospirales</taxon>
        <taxon>Lachnospiraceae</taxon>
        <taxon>Sellimonas</taxon>
    </lineage>
</organism>
<dbReference type="RefSeq" id="WP_281872656.1">
    <property type="nucleotide sequence ID" value="NZ_BSBO01000013.1"/>
</dbReference>
<accession>A0A9W6C7W9</accession>
<reference evidence="1 2" key="1">
    <citation type="journal article" date="2023" name="Int. J. Syst. Evol. Microbiol.">
        <title>Sellimonas catena sp. nov., isolated from human faeces.</title>
        <authorList>
            <person name="Hisatomi A."/>
            <person name="Ohkuma M."/>
            <person name="Sakamoto M."/>
        </authorList>
    </citation>
    <scope>NUCLEOTIDE SEQUENCE [LARGE SCALE GENOMIC DNA]</scope>
    <source>
        <strain evidence="1 2">12EGH17</strain>
    </source>
</reference>
<keyword evidence="2" id="KW-1185">Reference proteome</keyword>
<proteinExistence type="predicted"/>
<name>A0A9W6C7W9_9FIRM</name>
<protein>
    <submittedName>
        <fullName evidence="1">Uncharacterized protein</fullName>
    </submittedName>
</protein>
<comment type="caution">
    <text evidence="1">The sequence shown here is derived from an EMBL/GenBank/DDBJ whole genome shotgun (WGS) entry which is preliminary data.</text>
</comment>
<dbReference type="Proteomes" id="UP001145145">
    <property type="component" value="Unassembled WGS sequence"/>
</dbReference>
<evidence type="ECO:0000313" key="1">
    <source>
        <dbReference type="EMBL" id="GLG04352.1"/>
    </source>
</evidence>
<sequence>MADKETSFDMTDWELSEEYYKENEENKELKLEDFMLPEDEIPSASSDETQDPALARTISDVQQVLSVYREGKSVEEIALALSLEADYVHTILYCAQGFSEDDPIAVARLVMMS</sequence>
<dbReference type="EMBL" id="BSBO01000013">
    <property type="protein sequence ID" value="GLG04352.1"/>
    <property type="molecule type" value="Genomic_DNA"/>
</dbReference>
<evidence type="ECO:0000313" key="2">
    <source>
        <dbReference type="Proteomes" id="UP001145145"/>
    </source>
</evidence>